<sequence>MTLYQRTVSVVFLLALGSSPTFGDEYLRGQDFTENIKSGGEGPRMMVLPQGNFVLGGGRAGPDGAGVVTIDYPLAMSVTEITRGQYRQFLTASRSGALKSFPEGGDDLPVTGVNWDDADAYATWLSRETGHYYRLPSSSEWEYAARAGSSKLYSWGDDAGEKRANCMDCGVTYEGEVAPVASFKANDWGLYDMHGNVWEWTKDCIDANSAPPANGMPQLFGDCDLRELRGGSAQSDAWSIRAAARASALRKTHLGDVGFRVAREIRE</sequence>
<reference evidence="3 4" key="1">
    <citation type="submission" date="2019-08" db="EMBL/GenBank/DDBJ databases">
        <title>Parahaliea maris sp. nov., isolated from the surface seawater.</title>
        <authorList>
            <person name="Liu Y."/>
        </authorList>
    </citation>
    <scope>NUCLEOTIDE SEQUENCE [LARGE SCALE GENOMIC DNA]</scope>
    <source>
        <strain evidence="3 4">HSLHS9</strain>
    </source>
</reference>
<dbReference type="Gene3D" id="3.90.1580.10">
    <property type="entry name" value="paralog of FGE (formylglycine-generating enzyme)"/>
    <property type="match status" value="1"/>
</dbReference>
<dbReference type="SUPFAM" id="SSF56436">
    <property type="entry name" value="C-type lectin-like"/>
    <property type="match status" value="1"/>
</dbReference>
<dbReference type="Proteomes" id="UP000321039">
    <property type="component" value="Unassembled WGS sequence"/>
</dbReference>
<feature type="domain" description="Sulfatase-modifying factor enzyme-like" evidence="2">
    <location>
        <begin position="42"/>
        <end position="263"/>
    </location>
</feature>
<dbReference type="InterPro" id="IPR042095">
    <property type="entry name" value="SUMF_sf"/>
</dbReference>
<organism evidence="3 4">
    <name type="scientific">Parahaliea maris</name>
    <dbReference type="NCBI Taxonomy" id="2716870"/>
    <lineage>
        <taxon>Bacteria</taxon>
        <taxon>Pseudomonadati</taxon>
        <taxon>Pseudomonadota</taxon>
        <taxon>Gammaproteobacteria</taxon>
        <taxon>Cellvibrionales</taxon>
        <taxon>Halieaceae</taxon>
        <taxon>Parahaliea</taxon>
    </lineage>
</organism>
<dbReference type="InterPro" id="IPR051043">
    <property type="entry name" value="Sulfatase_Mod_Factor_Kinase"/>
</dbReference>
<accession>A0A5C9A530</accession>
<dbReference type="InterPro" id="IPR005532">
    <property type="entry name" value="SUMF_dom"/>
</dbReference>
<dbReference type="EMBL" id="VRZA01000001">
    <property type="protein sequence ID" value="TXS95985.1"/>
    <property type="molecule type" value="Genomic_DNA"/>
</dbReference>
<keyword evidence="4" id="KW-1185">Reference proteome</keyword>
<dbReference type="PANTHER" id="PTHR23150:SF35">
    <property type="entry name" value="BLL6746 PROTEIN"/>
    <property type="match status" value="1"/>
</dbReference>
<dbReference type="PANTHER" id="PTHR23150">
    <property type="entry name" value="SULFATASE MODIFYING FACTOR 1, 2"/>
    <property type="match status" value="1"/>
</dbReference>
<dbReference type="InterPro" id="IPR016187">
    <property type="entry name" value="CTDL_fold"/>
</dbReference>
<keyword evidence="1" id="KW-0732">Signal</keyword>
<evidence type="ECO:0000256" key="1">
    <source>
        <dbReference type="SAM" id="SignalP"/>
    </source>
</evidence>
<proteinExistence type="predicted"/>
<feature type="chain" id="PRO_5022870106" evidence="1">
    <location>
        <begin position="24"/>
        <end position="267"/>
    </location>
</feature>
<evidence type="ECO:0000313" key="3">
    <source>
        <dbReference type="EMBL" id="TXS95985.1"/>
    </source>
</evidence>
<dbReference type="Pfam" id="PF03781">
    <property type="entry name" value="FGE-sulfatase"/>
    <property type="match status" value="1"/>
</dbReference>
<name>A0A5C9A530_9GAMM</name>
<feature type="signal peptide" evidence="1">
    <location>
        <begin position="1"/>
        <end position="23"/>
    </location>
</feature>
<evidence type="ECO:0000313" key="4">
    <source>
        <dbReference type="Proteomes" id="UP000321039"/>
    </source>
</evidence>
<evidence type="ECO:0000259" key="2">
    <source>
        <dbReference type="Pfam" id="PF03781"/>
    </source>
</evidence>
<protein>
    <submittedName>
        <fullName evidence="3">Formylglycine-generating enzyme family protein</fullName>
    </submittedName>
</protein>
<comment type="caution">
    <text evidence="3">The sequence shown here is derived from an EMBL/GenBank/DDBJ whole genome shotgun (WGS) entry which is preliminary data.</text>
</comment>
<dbReference type="AlphaFoldDB" id="A0A5C9A530"/>
<gene>
    <name evidence="3" type="ORF">FV139_00280</name>
</gene>
<dbReference type="GO" id="GO:0120147">
    <property type="term" value="F:formylglycine-generating oxidase activity"/>
    <property type="evidence" value="ECO:0007669"/>
    <property type="project" value="TreeGrafter"/>
</dbReference>
<dbReference type="RefSeq" id="WP_148066255.1">
    <property type="nucleotide sequence ID" value="NZ_VRZA01000001.1"/>
</dbReference>